<protein>
    <submittedName>
        <fullName evidence="2">(rape) hypothetical protein</fullName>
    </submittedName>
</protein>
<dbReference type="EMBL" id="HG994367">
    <property type="protein sequence ID" value="CAF1701275.1"/>
    <property type="molecule type" value="Genomic_DNA"/>
</dbReference>
<proteinExistence type="predicted"/>
<feature type="region of interest" description="Disordered" evidence="1">
    <location>
        <begin position="145"/>
        <end position="210"/>
    </location>
</feature>
<feature type="compositionally biased region" description="Basic residues" evidence="1">
    <location>
        <begin position="198"/>
        <end position="210"/>
    </location>
</feature>
<sequence length="210" mass="22169">IKGIRFSGLSPPSVGTTLSGENSLPPLWSSRLPLHVAMVGVKKKKKSRPPFTLSFKVSGLMRSARLLAMAKKKNKSLSTVDLSDLGVVASGSMIPATSSSAIPVPPNPVPVVSPRSTTDSVTLIKGPAPSSLKFPCPSQVEAFNLSGGSPAANNDSKTSENVDGQCGSASDISPAEDSQDNPQTEEELEHDNPFILVKNRKSGRRAMRRH</sequence>
<dbReference type="Proteomes" id="UP001295469">
    <property type="component" value="Chromosome C03"/>
</dbReference>
<dbReference type="AlphaFoldDB" id="A0A816I7G6"/>
<accession>A0A816I7G6</accession>
<reference evidence="2" key="1">
    <citation type="submission" date="2021-01" db="EMBL/GenBank/DDBJ databases">
        <authorList>
            <consortium name="Genoscope - CEA"/>
            <person name="William W."/>
        </authorList>
    </citation>
    <scope>NUCLEOTIDE SEQUENCE</scope>
</reference>
<evidence type="ECO:0000313" key="2">
    <source>
        <dbReference type="EMBL" id="CAF1701275.1"/>
    </source>
</evidence>
<feature type="compositionally biased region" description="Acidic residues" evidence="1">
    <location>
        <begin position="177"/>
        <end position="189"/>
    </location>
</feature>
<evidence type="ECO:0000256" key="1">
    <source>
        <dbReference type="SAM" id="MobiDB-lite"/>
    </source>
</evidence>
<gene>
    <name evidence="2" type="ORF">DARMORV10_C03P29480.1</name>
</gene>
<organism evidence="2">
    <name type="scientific">Brassica napus</name>
    <name type="common">Rape</name>
    <dbReference type="NCBI Taxonomy" id="3708"/>
    <lineage>
        <taxon>Eukaryota</taxon>
        <taxon>Viridiplantae</taxon>
        <taxon>Streptophyta</taxon>
        <taxon>Embryophyta</taxon>
        <taxon>Tracheophyta</taxon>
        <taxon>Spermatophyta</taxon>
        <taxon>Magnoliopsida</taxon>
        <taxon>eudicotyledons</taxon>
        <taxon>Gunneridae</taxon>
        <taxon>Pentapetalae</taxon>
        <taxon>rosids</taxon>
        <taxon>malvids</taxon>
        <taxon>Brassicales</taxon>
        <taxon>Brassicaceae</taxon>
        <taxon>Brassiceae</taxon>
        <taxon>Brassica</taxon>
    </lineage>
</organism>
<feature type="compositionally biased region" description="Polar residues" evidence="1">
    <location>
        <begin position="151"/>
        <end position="171"/>
    </location>
</feature>
<feature type="non-terminal residue" evidence="2">
    <location>
        <position position="1"/>
    </location>
</feature>
<name>A0A816I7G6_BRANA</name>